<dbReference type="EC" id="4.2.1.59" evidence="9"/>
<feature type="active site" evidence="9">
    <location>
        <position position="58"/>
    </location>
</feature>
<dbReference type="RefSeq" id="WP_196103196.1">
    <property type="nucleotide sequence ID" value="NZ_CP064942.1"/>
</dbReference>
<dbReference type="PANTHER" id="PTHR30272:SF1">
    <property type="entry name" value="3-HYDROXYACYL-[ACYL-CARRIER-PROTEIN] DEHYDRATASE"/>
    <property type="match status" value="1"/>
</dbReference>
<evidence type="ECO:0000256" key="1">
    <source>
        <dbReference type="ARBA" id="ARBA00004496"/>
    </source>
</evidence>
<dbReference type="GO" id="GO:0009245">
    <property type="term" value="P:lipid A biosynthetic process"/>
    <property type="evidence" value="ECO:0007669"/>
    <property type="project" value="UniProtKB-UniRule"/>
</dbReference>
<comment type="similarity">
    <text evidence="2 9">Belongs to the thioester dehydratase family. FabZ subfamily.</text>
</comment>
<dbReference type="InterPro" id="IPR029069">
    <property type="entry name" value="HotDog_dom_sf"/>
</dbReference>
<evidence type="ECO:0000256" key="5">
    <source>
        <dbReference type="ARBA" id="ARBA00022556"/>
    </source>
</evidence>
<evidence type="ECO:0000256" key="2">
    <source>
        <dbReference type="ARBA" id="ARBA00009174"/>
    </source>
</evidence>
<dbReference type="Proteomes" id="UP000594800">
    <property type="component" value="Chromosome"/>
</dbReference>
<evidence type="ECO:0000256" key="8">
    <source>
        <dbReference type="ARBA" id="ARBA00025049"/>
    </source>
</evidence>
<sequence length="157" mass="17328">MSEASTDFKTTADLAEIKRMIPHRYPFLLVDRVEDMVEGKYAKGVKNVTANEPHFEGHFPAEAVMPGVLQIEALAQTSAVLVSASLGLIDKQALVYFMTVDECRFRRKVVPGDVLHLHVETIRGRGKVWKFKGEAKVGDELATECVFAAMIVPPEGA</sequence>
<dbReference type="SUPFAM" id="SSF54637">
    <property type="entry name" value="Thioesterase/thiol ester dehydrase-isomerase"/>
    <property type="match status" value="1"/>
</dbReference>
<evidence type="ECO:0000256" key="3">
    <source>
        <dbReference type="ARBA" id="ARBA00022490"/>
    </source>
</evidence>
<keyword evidence="6 9" id="KW-0443">Lipid metabolism</keyword>
<comment type="catalytic activity">
    <reaction evidence="9">
        <text>a (3R)-hydroxyacyl-[ACP] = a (2E)-enoyl-[ACP] + H2O</text>
        <dbReference type="Rhea" id="RHEA:13097"/>
        <dbReference type="Rhea" id="RHEA-COMP:9925"/>
        <dbReference type="Rhea" id="RHEA-COMP:9945"/>
        <dbReference type="ChEBI" id="CHEBI:15377"/>
        <dbReference type="ChEBI" id="CHEBI:78784"/>
        <dbReference type="ChEBI" id="CHEBI:78827"/>
        <dbReference type="EC" id="4.2.1.59"/>
    </reaction>
</comment>
<dbReference type="EMBL" id="CP064942">
    <property type="protein sequence ID" value="QPH53987.1"/>
    <property type="molecule type" value="Genomic_DNA"/>
</dbReference>
<dbReference type="PANTHER" id="PTHR30272">
    <property type="entry name" value="3-HYDROXYACYL-[ACYL-CARRIER-PROTEIN] DEHYDRATASE"/>
    <property type="match status" value="1"/>
</dbReference>
<comment type="subcellular location">
    <subcellularLocation>
        <location evidence="1 9">Cytoplasm</location>
    </subcellularLocation>
</comment>
<protein>
    <recommendedName>
        <fullName evidence="9">3-hydroxyacyl-[acyl-carrier-protein] dehydratase FabZ</fullName>
        <ecNumber evidence="9">4.2.1.59</ecNumber>
    </recommendedName>
    <alternativeName>
        <fullName evidence="9">(3R)-hydroxymyristoyl-[acyl-carrier-protein] dehydratase</fullName>
        <shortName evidence="9">(3R)-hydroxymyristoyl-ACP dehydrase</shortName>
    </alternativeName>
    <alternativeName>
        <fullName evidence="9">Beta-hydroxyacyl-ACP dehydratase</fullName>
    </alternativeName>
</protein>
<dbReference type="Gene3D" id="3.10.129.10">
    <property type="entry name" value="Hotdog Thioesterase"/>
    <property type="match status" value="1"/>
</dbReference>
<evidence type="ECO:0000313" key="10">
    <source>
        <dbReference type="EMBL" id="QPH53987.1"/>
    </source>
</evidence>
<gene>
    <name evidence="9 10" type="primary">fabZ</name>
    <name evidence="10" type="ORF">I0K15_19810</name>
</gene>
<comment type="function">
    <text evidence="8 9">Involved in unsaturated fatty acids biosynthesis. Catalyzes the dehydration of short chain beta-hydroxyacyl-ACPs and long chain saturated and unsaturated beta-hydroxyacyl-ACPs.</text>
</comment>
<evidence type="ECO:0000256" key="6">
    <source>
        <dbReference type="ARBA" id="ARBA00023098"/>
    </source>
</evidence>
<dbReference type="GO" id="GO:0006633">
    <property type="term" value="P:fatty acid biosynthetic process"/>
    <property type="evidence" value="ECO:0007669"/>
    <property type="project" value="UniProtKB-UniRule"/>
</dbReference>
<dbReference type="KEGG" id="poz:I0K15_19810"/>
<keyword evidence="5 9" id="KW-0441">Lipid A biosynthesis</keyword>
<proteinExistence type="inferred from homology"/>
<dbReference type="Pfam" id="PF07977">
    <property type="entry name" value="FabA"/>
    <property type="match status" value="1"/>
</dbReference>
<keyword evidence="3 9" id="KW-0963">Cytoplasm</keyword>
<keyword evidence="11" id="KW-1185">Reference proteome</keyword>
<evidence type="ECO:0000256" key="9">
    <source>
        <dbReference type="HAMAP-Rule" id="MF_00406"/>
    </source>
</evidence>
<dbReference type="GO" id="GO:0005737">
    <property type="term" value="C:cytoplasm"/>
    <property type="evidence" value="ECO:0007669"/>
    <property type="project" value="UniProtKB-SubCell"/>
</dbReference>
<evidence type="ECO:0000256" key="4">
    <source>
        <dbReference type="ARBA" id="ARBA00022516"/>
    </source>
</evidence>
<dbReference type="AlphaFoldDB" id="A0A7S9LRJ9"/>
<evidence type="ECO:0000256" key="7">
    <source>
        <dbReference type="ARBA" id="ARBA00023239"/>
    </source>
</evidence>
<name>A0A7S9LRJ9_9RHOB</name>
<dbReference type="InterPro" id="IPR013114">
    <property type="entry name" value="FabA_FabZ"/>
</dbReference>
<dbReference type="NCBIfam" id="NF000582">
    <property type="entry name" value="PRK00006.1"/>
    <property type="match status" value="1"/>
</dbReference>
<keyword evidence="7 9" id="KW-0456">Lyase</keyword>
<dbReference type="GO" id="GO:0019171">
    <property type="term" value="F:(3R)-hydroxyacyl-[acyl-carrier-protein] dehydratase activity"/>
    <property type="evidence" value="ECO:0007669"/>
    <property type="project" value="UniProtKB-EC"/>
</dbReference>
<reference evidence="10 11" key="1">
    <citation type="submission" date="2020-11" db="EMBL/GenBank/DDBJ databases">
        <title>Description of Pontivivens ytuae sp. nov. isolated from deep sea sediment of Mariana Trench.</title>
        <authorList>
            <person name="Wang Z."/>
            <person name="Sun Q.-L."/>
            <person name="Xu X.-D."/>
            <person name="Tang Y.-Z."/>
            <person name="Zhang J."/>
        </authorList>
    </citation>
    <scope>NUCLEOTIDE SEQUENCE [LARGE SCALE GENOMIC DNA]</scope>
    <source>
        <strain evidence="10 11">MT2928</strain>
    </source>
</reference>
<dbReference type="InterPro" id="IPR010084">
    <property type="entry name" value="FabZ"/>
</dbReference>
<organism evidence="10 11">
    <name type="scientific">Pontivivens ytuae</name>
    <dbReference type="NCBI Taxonomy" id="2789856"/>
    <lineage>
        <taxon>Bacteria</taxon>
        <taxon>Pseudomonadati</taxon>
        <taxon>Pseudomonadota</taxon>
        <taxon>Alphaproteobacteria</taxon>
        <taxon>Rhodobacterales</taxon>
        <taxon>Paracoccaceae</taxon>
        <taxon>Pontivivens</taxon>
    </lineage>
</organism>
<keyword evidence="4 9" id="KW-0444">Lipid biosynthesis</keyword>
<dbReference type="GO" id="GO:0016020">
    <property type="term" value="C:membrane"/>
    <property type="evidence" value="ECO:0007669"/>
    <property type="project" value="GOC"/>
</dbReference>
<dbReference type="FunFam" id="3.10.129.10:FF:000001">
    <property type="entry name" value="3-hydroxyacyl-[acyl-carrier-protein] dehydratase FabZ"/>
    <property type="match status" value="1"/>
</dbReference>
<accession>A0A7S9LRJ9</accession>
<evidence type="ECO:0000313" key="11">
    <source>
        <dbReference type="Proteomes" id="UP000594800"/>
    </source>
</evidence>
<dbReference type="CDD" id="cd01288">
    <property type="entry name" value="FabZ"/>
    <property type="match status" value="1"/>
</dbReference>
<dbReference type="NCBIfam" id="TIGR01750">
    <property type="entry name" value="fabZ"/>
    <property type="match status" value="1"/>
</dbReference>
<dbReference type="HAMAP" id="MF_00406">
    <property type="entry name" value="FabZ"/>
    <property type="match status" value="1"/>
</dbReference>